<evidence type="ECO:0000313" key="7">
    <source>
        <dbReference type="Proteomes" id="UP000243807"/>
    </source>
</evidence>
<dbReference type="InterPro" id="IPR004607">
    <property type="entry name" value="GART"/>
</dbReference>
<dbReference type="GO" id="GO:0005829">
    <property type="term" value="C:cytosol"/>
    <property type="evidence" value="ECO:0007669"/>
    <property type="project" value="TreeGrafter"/>
</dbReference>
<protein>
    <recommendedName>
        <fullName evidence="4">Phosphoribosylglycinamide formyltransferase</fullName>
        <ecNumber evidence="4">2.1.2.2</ecNumber>
    </recommendedName>
    <alternativeName>
        <fullName evidence="4">5'-phosphoribosylglycinamide transformylase</fullName>
    </alternativeName>
    <alternativeName>
        <fullName evidence="4">GAR transformylase</fullName>
        <shortName evidence="4">GART</shortName>
    </alternativeName>
</protein>
<reference evidence="6 7" key="1">
    <citation type="submission" date="2017-01" db="EMBL/GenBank/DDBJ databases">
        <title>Draft sequence of Acidihalobacter ferrooxidans strain DSM 14175 (strain V8).</title>
        <authorList>
            <person name="Khaleque H.N."/>
            <person name="Ramsay J.P."/>
            <person name="Murphy R.J.T."/>
            <person name="Kaksonen A.H."/>
            <person name="Boxall N.J."/>
            <person name="Watkin E.L.J."/>
        </authorList>
    </citation>
    <scope>NUCLEOTIDE SEQUENCE [LARGE SCALE GENOMIC DNA]</scope>
    <source>
        <strain evidence="6 7">V8</strain>
    </source>
</reference>
<dbReference type="Proteomes" id="UP000243807">
    <property type="component" value="Chromosome"/>
</dbReference>
<dbReference type="PANTHER" id="PTHR43369">
    <property type="entry name" value="PHOSPHORIBOSYLGLYCINAMIDE FORMYLTRANSFERASE"/>
    <property type="match status" value="1"/>
</dbReference>
<feature type="binding site" evidence="4">
    <location>
        <begin position="17"/>
        <end position="19"/>
    </location>
    <ligand>
        <name>N(1)-(5-phospho-beta-D-ribosyl)glycinamide</name>
        <dbReference type="ChEBI" id="CHEBI:143788"/>
    </ligand>
</feature>
<dbReference type="STRING" id="1765967.BW247_13190"/>
<dbReference type="AlphaFoldDB" id="A0A1P8UJA7"/>
<sequence>MNSTTPLRIVVLVSGNGSNLEALIAGCATGEIPACIVAVISNRPDAHALERAARHGIPAVALDHRGFPTRAAFDQALRDSIDAHAPDLVVLAGFMRILTPGFVAHYAGRMLNIHPSLLPAYPGLHTHARALADGAAQHGASIHFVTSELDGGPVVLQGEVPVAADDDPARLAARVQRIEHLIYPRAVAWYAAGRLRLSNGHATLDGAAIVQPQRLRLKDIEHADLNV</sequence>
<dbReference type="CDD" id="cd08645">
    <property type="entry name" value="FMT_core_GART"/>
    <property type="match status" value="1"/>
</dbReference>
<feature type="site" description="Raises pKa of active site His" evidence="4">
    <location>
        <position position="150"/>
    </location>
</feature>
<dbReference type="Pfam" id="PF00551">
    <property type="entry name" value="Formyl_trans_N"/>
    <property type="match status" value="1"/>
</dbReference>
<comment type="catalytic activity">
    <reaction evidence="4">
        <text>N(1)-(5-phospho-beta-D-ribosyl)glycinamide + (6R)-10-formyltetrahydrofolate = N(2)-formyl-N(1)-(5-phospho-beta-D-ribosyl)glycinamide + (6S)-5,6,7,8-tetrahydrofolate + H(+)</text>
        <dbReference type="Rhea" id="RHEA:15053"/>
        <dbReference type="ChEBI" id="CHEBI:15378"/>
        <dbReference type="ChEBI" id="CHEBI:57453"/>
        <dbReference type="ChEBI" id="CHEBI:143788"/>
        <dbReference type="ChEBI" id="CHEBI:147286"/>
        <dbReference type="ChEBI" id="CHEBI:195366"/>
        <dbReference type="EC" id="2.1.2.2"/>
    </reaction>
</comment>
<evidence type="ECO:0000256" key="3">
    <source>
        <dbReference type="ARBA" id="ARBA00022755"/>
    </source>
</evidence>
<feature type="active site" description="Proton donor" evidence="4">
    <location>
        <position position="114"/>
    </location>
</feature>
<feature type="binding site" evidence="4">
    <location>
        <position position="112"/>
    </location>
    <ligand>
        <name>(6R)-10-formyltetrahydrofolate</name>
        <dbReference type="ChEBI" id="CHEBI:195366"/>
    </ligand>
</feature>
<dbReference type="SUPFAM" id="SSF53328">
    <property type="entry name" value="Formyltransferase"/>
    <property type="match status" value="1"/>
</dbReference>
<evidence type="ECO:0000313" key="6">
    <source>
        <dbReference type="EMBL" id="APZ43926.1"/>
    </source>
</evidence>
<accession>A0A1P8UJA7</accession>
<dbReference type="InterPro" id="IPR002376">
    <property type="entry name" value="Formyl_transf_N"/>
</dbReference>
<keyword evidence="3 4" id="KW-0658">Purine biosynthesis</keyword>
<keyword evidence="2 4" id="KW-0808">Transferase</keyword>
<comment type="pathway">
    <text evidence="1 4">Purine metabolism; IMP biosynthesis via de novo pathway; N(2)-formyl-N(1)-(5-phospho-D-ribosyl)glycinamide from N(1)-(5-phospho-D-ribosyl)glycinamide (10-formyl THF route): step 1/1.</text>
</comment>
<dbReference type="EMBL" id="CP019434">
    <property type="protein sequence ID" value="APZ43926.1"/>
    <property type="molecule type" value="Genomic_DNA"/>
</dbReference>
<dbReference type="EC" id="2.1.2.2" evidence="4"/>
<evidence type="ECO:0000256" key="2">
    <source>
        <dbReference type="ARBA" id="ARBA00022679"/>
    </source>
</evidence>
<dbReference type="PANTHER" id="PTHR43369:SF2">
    <property type="entry name" value="PHOSPHORIBOSYLGLYCINAMIDE FORMYLTRANSFERASE"/>
    <property type="match status" value="1"/>
</dbReference>
<comment type="function">
    <text evidence="4">Catalyzes the transfer of a formyl group from 10-formyltetrahydrofolate to 5-phospho-ribosyl-glycinamide (GAR), producing 5-phospho-ribosyl-N-formylglycinamide (FGAR) and tetrahydrofolate.</text>
</comment>
<dbReference type="UniPathway" id="UPA00074">
    <property type="reaction ID" value="UER00126"/>
</dbReference>
<name>A0A1P8UJA7_9GAMM</name>
<feature type="binding site" evidence="4">
    <location>
        <begin position="95"/>
        <end position="98"/>
    </location>
    <ligand>
        <name>(6R)-10-formyltetrahydrofolate</name>
        <dbReference type="ChEBI" id="CHEBI:195366"/>
    </ligand>
</feature>
<dbReference type="GO" id="GO:0004644">
    <property type="term" value="F:phosphoribosylglycinamide formyltransferase activity"/>
    <property type="evidence" value="ECO:0007669"/>
    <property type="project" value="UniProtKB-UniRule"/>
</dbReference>
<dbReference type="KEGG" id="afy:BW247_13190"/>
<keyword evidence="7" id="KW-1185">Reference proteome</keyword>
<dbReference type="InterPro" id="IPR036477">
    <property type="entry name" value="Formyl_transf_N_sf"/>
</dbReference>
<evidence type="ECO:0000256" key="1">
    <source>
        <dbReference type="ARBA" id="ARBA00005054"/>
    </source>
</evidence>
<dbReference type="GO" id="GO:0006189">
    <property type="term" value="P:'de novo' IMP biosynthetic process"/>
    <property type="evidence" value="ECO:0007669"/>
    <property type="project" value="UniProtKB-UniRule"/>
</dbReference>
<gene>
    <name evidence="4" type="primary">purN</name>
    <name evidence="6" type="ORF">BW247_13190</name>
</gene>
<comment type="similarity">
    <text evidence="4">Belongs to the GART family.</text>
</comment>
<dbReference type="OrthoDB" id="9806170at2"/>
<evidence type="ECO:0000256" key="4">
    <source>
        <dbReference type="HAMAP-Rule" id="MF_01930"/>
    </source>
</evidence>
<feature type="binding site" evidence="4">
    <location>
        <position position="70"/>
    </location>
    <ligand>
        <name>(6R)-10-formyltetrahydrofolate</name>
        <dbReference type="ChEBI" id="CHEBI:195366"/>
    </ligand>
</feature>
<proteinExistence type="inferred from homology"/>
<dbReference type="HAMAP" id="MF_01930">
    <property type="entry name" value="PurN"/>
    <property type="match status" value="1"/>
</dbReference>
<feature type="domain" description="Formyl transferase N-terminal" evidence="5">
    <location>
        <begin position="8"/>
        <end position="187"/>
    </location>
</feature>
<organism evidence="6 7">
    <name type="scientific">Acidihalobacter ferrooxydans</name>
    <dbReference type="NCBI Taxonomy" id="1765967"/>
    <lineage>
        <taxon>Bacteria</taxon>
        <taxon>Pseudomonadati</taxon>
        <taxon>Pseudomonadota</taxon>
        <taxon>Gammaproteobacteria</taxon>
        <taxon>Chromatiales</taxon>
        <taxon>Ectothiorhodospiraceae</taxon>
        <taxon>Acidihalobacter</taxon>
    </lineage>
</organism>
<evidence type="ECO:0000259" key="5">
    <source>
        <dbReference type="Pfam" id="PF00551"/>
    </source>
</evidence>
<dbReference type="NCBIfam" id="TIGR00639">
    <property type="entry name" value="PurN"/>
    <property type="match status" value="1"/>
</dbReference>
<dbReference type="RefSeq" id="WP_076837550.1">
    <property type="nucleotide sequence ID" value="NZ_CP019434.1"/>
</dbReference>
<dbReference type="Gene3D" id="3.40.50.170">
    <property type="entry name" value="Formyl transferase, N-terminal domain"/>
    <property type="match status" value="1"/>
</dbReference>